<dbReference type="AlphaFoldDB" id="A0A2P5EJK7"/>
<dbReference type="EMBL" id="JXTC01000143">
    <property type="protein sequence ID" value="PON85724.1"/>
    <property type="molecule type" value="Genomic_DNA"/>
</dbReference>
<reference evidence="3" key="1">
    <citation type="submission" date="2016-06" db="EMBL/GenBank/DDBJ databases">
        <title>Parallel loss of symbiosis genes in relatives of nitrogen-fixing non-legume Parasponia.</title>
        <authorList>
            <person name="Van Velzen R."/>
            <person name="Holmer R."/>
            <person name="Bu F."/>
            <person name="Rutten L."/>
            <person name="Van Zeijl A."/>
            <person name="Liu W."/>
            <person name="Santuari L."/>
            <person name="Cao Q."/>
            <person name="Sharma T."/>
            <person name="Shen D."/>
            <person name="Roswanjaya Y."/>
            <person name="Wardhani T."/>
            <person name="Kalhor M.S."/>
            <person name="Jansen J."/>
            <person name="Van den Hoogen J."/>
            <person name="Gungor B."/>
            <person name="Hartog M."/>
            <person name="Hontelez J."/>
            <person name="Verver J."/>
            <person name="Yang W.-C."/>
            <person name="Schijlen E."/>
            <person name="Repin R."/>
            <person name="Schilthuizen M."/>
            <person name="Schranz E."/>
            <person name="Heidstra R."/>
            <person name="Miyata K."/>
            <person name="Fedorova E."/>
            <person name="Kohlen W."/>
            <person name="Bisseling T."/>
            <person name="Smit S."/>
            <person name="Geurts R."/>
        </authorList>
    </citation>
    <scope>NUCLEOTIDE SEQUENCE [LARGE SCALE GENOMIC DNA]</scope>
    <source>
        <strain evidence="3">cv. RG33-2</strain>
    </source>
</reference>
<evidence type="ECO:0000256" key="1">
    <source>
        <dbReference type="SAM" id="MobiDB-lite"/>
    </source>
</evidence>
<sequence length="107" mass="12070">MEGLKDQKFEVSSLTGPVKSKAAGSSQRMNMREKFKTEASSHQSRNNITDFSKTKAKPGAKQGNQRGEKGTINSRKMLSKSFEREFKIFLVNNQGGLNFPIVRNLFR</sequence>
<keyword evidence="3" id="KW-1185">Reference proteome</keyword>
<name>A0A2P5EJK7_TREOI</name>
<feature type="compositionally biased region" description="Basic and acidic residues" evidence="1">
    <location>
        <begin position="30"/>
        <end position="39"/>
    </location>
</feature>
<comment type="caution">
    <text evidence="2">The sequence shown here is derived from an EMBL/GenBank/DDBJ whole genome shotgun (WGS) entry which is preliminary data.</text>
</comment>
<dbReference type="InParanoid" id="A0A2P5EJK7"/>
<dbReference type="Proteomes" id="UP000237000">
    <property type="component" value="Unassembled WGS sequence"/>
</dbReference>
<feature type="compositionally biased region" description="Polar residues" evidence="1">
    <location>
        <begin position="40"/>
        <end position="51"/>
    </location>
</feature>
<evidence type="ECO:0000313" key="2">
    <source>
        <dbReference type="EMBL" id="PON85724.1"/>
    </source>
</evidence>
<feature type="region of interest" description="Disordered" evidence="1">
    <location>
        <begin position="1"/>
        <end position="74"/>
    </location>
</feature>
<accession>A0A2P5EJK7</accession>
<organism evidence="2 3">
    <name type="scientific">Trema orientale</name>
    <name type="common">Charcoal tree</name>
    <name type="synonym">Celtis orientalis</name>
    <dbReference type="NCBI Taxonomy" id="63057"/>
    <lineage>
        <taxon>Eukaryota</taxon>
        <taxon>Viridiplantae</taxon>
        <taxon>Streptophyta</taxon>
        <taxon>Embryophyta</taxon>
        <taxon>Tracheophyta</taxon>
        <taxon>Spermatophyta</taxon>
        <taxon>Magnoliopsida</taxon>
        <taxon>eudicotyledons</taxon>
        <taxon>Gunneridae</taxon>
        <taxon>Pentapetalae</taxon>
        <taxon>rosids</taxon>
        <taxon>fabids</taxon>
        <taxon>Rosales</taxon>
        <taxon>Cannabaceae</taxon>
        <taxon>Trema</taxon>
    </lineage>
</organism>
<protein>
    <submittedName>
        <fullName evidence="2">Uncharacterized protein</fullName>
    </submittedName>
</protein>
<proteinExistence type="predicted"/>
<dbReference type="OrthoDB" id="10538647at2759"/>
<evidence type="ECO:0000313" key="3">
    <source>
        <dbReference type="Proteomes" id="UP000237000"/>
    </source>
</evidence>
<gene>
    <name evidence="2" type="ORF">TorRG33x02_184540</name>
</gene>